<keyword evidence="3" id="KW-0862">Zinc</keyword>
<dbReference type="SMART" id="SM00064">
    <property type="entry name" value="FYVE"/>
    <property type="match status" value="1"/>
</dbReference>
<dbReference type="WBParaSite" id="SBAD_0000182301-mRNA-1">
    <property type="protein sequence ID" value="SBAD_0000182301-mRNA-1"/>
    <property type="gene ID" value="SBAD_0000182301"/>
</dbReference>
<protein>
    <submittedName>
        <fullName evidence="10">FYVE-type domain-containing protein</fullName>
    </submittedName>
</protein>
<dbReference type="Pfam" id="PF02759">
    <property type="entry name" value="RUN"/>
    <property type="match status" value="1"/>
</dbReference>
<sequence length="476" mass="53989">MRGAIMRRQTAVREKAYQRQRPGQAMASTLNPSCDPRDIHGVERANVLLLLRLIIRKLLEEAMRSDDRAIASDHPQLQNLFVVLERALRHGLKRFRSIVWNDYDLWQIIEKVSVRSADLNESVVCIQQLPHVVSQTCRFRAWLRLSLMQKKLADYVACLVEAKDILRECFEGWALVRQESAAAILTGNLVGLRVIECNLFVKEDELKEQPVAVDISSLVNVNFEPIAEEGTASSGKLSDEQLKSILDQANYLEERNAFLELKNKELQMKVSGLATSRNAPVSAEYVKEELNDNKPTDDTLTCRIRELETALDLTEKDVHLKQDTIIALRQQVSDIQKVNADLYTKLRRNSELRDFCEELLTKVSDYERALEEVGIHLSESKLKVENLKEDILPFTDAQWVDDKEAIECKSCSQKFSVSRRKHHCRSCGGIFCNGCSANTLPLPSSAKPVRVCDTCLTLLLRRLTIKTVPSTAGSVE</sequence>
<dbReference type="PROSITE" id="PS50826">
    <property type="entry name" value="RUN"/>
    <property type="match status" value="1"/>
</dbReference>
<dbReference type="Gene3D" id="1.20.58.900">
    <property type="match status" value="1"/>
</dbReference>
<dbReference type="InterPro" id="IPR000306">
    <property type="entry name" value="Znf_FYVE"/>
</dbReference>
<dbReference type="AlphaFoldDB" id="A0A183IDP1"/>
<dbReference type="EMBL" id="UZAM01006933">
    <property type="protein sequence ID" value="VDO95326.1"/>
    <property type="molecule type" value="Genomic_DNA"/>
</dbReference>
<dbReference type="Proteomes" id="UP000270296">
    <property type="component" value="Unassembled WGS sequence"/>
</dbReference>
<dbReference type="InterPro" id="IPR013083">
    <property type="entry name" value="Znf_RING/FYVE/PHD"/>
</dbReference>
<evidence type="ECO:0000256" key="2">
    <source>
        <dbReference type="ARBA" id="ARBA00022771"/>
    </source>
</evidence>
<evidence type="ECO:0000256" key="4">
    <source>
        <dbReference type="ARBA" id="ARBA00023054"/>
    </source>
</evidence>
<feature type="domain" description="RUN" evidence="7">
    <location>
        <begin position="71"/>
        <end position="204"/>
    </location>
</feature>
<dbReference type="PANTHER" id="PTHR45956:SF6">
    <property type="entry name" value="RUN DOMAIN-CONTAINING PROTEIN"/>
    <property type="match status" value="1"/>
</dbReference>
<dbReference type="Pfam" id="PF01363">
    <property type="entry name" value="FYVE"/>
    <property type="match status" value="1"/>
</dbReference>
<evidence type="ECO:0000259" key="7">
    <source>
        <dbReference type="PROSITE" id="PS50826"/>
    </source>
</evidence>
<keyword evidence="1" id="KW-0479">Metal-binding</keyword>
<evidence type="ECO:0000313" key="9">
    <source>
        <dbReference type="Proteomes" id="UP000270296"/>
    </source>
</evidence>
<dbReference type="InterPro" id="IPR004012">
    <property type="entry name" value="Run_dom"/>
</dbReference>
<keyword evidence="4" id="KW-0175">Coiled coil</keyword>
<keyword evidence="9" id="KW-1185">Reference proteome</keyword>
<accession>A0A183IDP1</accession>
<dbReference type="OrthoDB" id="79871at2759"/>
<gene>
    <name evidence="8" type="ORF">SBAD_LOCUS1735</name>
</gene>
<dbReference type="CDD" id="cd15721">
    <property type="entry name" value="FYVE_RUFY1_like"/>
    <property type="match status" value="1"/>
</dbReference>
<evidence type="ECO:0000313" key="10">
    <source>
        <dbReference type="WBParaSite" id="SBAD_0000182301-mRNA-1"/>
    </source>
</evidence>
<evidence type="ECO:0000256" key="1">
    <source>
        <dbReference type="ARBA" id="ARBA00022723"/>
    </source>
</evidence>
<dbReference type="PANTHER" id="PTHR45956">
    <property type="entry name" value="RUN AND FYVE DOMAIN-CONTAINING PROTEIN 2-LIKE PROTEIN"/>
    <property type="match status" value="1"/>
</dbReference>
<feature type="domain" description="FYVE-type" evidence="6">
    <location>
        <begin position="402"/>
        <end position="460"/>
    </location>
</feature>
<reference evidence="10" key="1">
    <citation type="submission" date="2016-06" db="UniProtKB">
        <authorList>
            <consortium name="WormBaseParasite"/>
        </authorList>
    </citation>
    <scope>IDENTIFICATION</scope>
</reference>
<dbReference type="InterPro" id="IPR011011">
    <property type="entry name" value="Znf_FYVE_PHD"/>
</dbReference>
<dbReference type="InterPro" id="IPR037213">
    <property type="entry name" value="Run_dom_sf"/>
</dbReference>
<dbReference type="InterPro" id="IPR017455">
    <property type="entry name" value="Znf_FYVE-rel"/>
</dbReference>
<proteinExistence type="predicted"/>
<keyword evidence="2 5" id="KW-0863">Zinc-finger</keyword>
<dbReference type="Gene3D" id="3.30.40.10">
    <property type="entry name" value="Zinc/RING finger domain, C3HC4 (zinc finger)"/>
    <property type="match status" value="1"/>
</dbReference>
<dbReference type="SUPFAM" id="SSF57903">
    <property type="entry name" value="FYVE/PHD zinc finger"/>
    <property type="match status" value="1"/>
</dbReference>
<dbReference type="PROSITE" id="PS50178">
    <property type="entry name" value="ZF_FYVE"/>
    <property type="match status" value="1"/>
</dbReference>
<reference evidence="8 9" key="2">
    <citation type="submission" date="2018-11" db="EMBL/GenBank/DDBJ databases">
        <authorList>
            <consortium name="Pathogen Informatics"/>
        </authorList>
    </citation>
    <scope>NUCLEOTIDE SEQUENCE [LARGE SCALE GENOMIC DNA]</scope>
</reference>
<dbReference type="CDD" id="cd17681">
    <property type="entry name" value="RUN_RUFY1_like"/>
    <property type="match status" value="1"/>
</dbReference>
<dbReference type="SMART" id="SM00593">
    <property type="entry name" value="RUN"/>
    <property type="match status" value="1"/>
</dbReference>
<dbReference type="GO" id="GO:0008270">
    <property type="term" value="F:zinc ion binding"/>
    <property type="evidence" value="ECO:0007669"/>
    <property type="project" value="UniProtKB-KW"/>
</dbReference>
<evidence type="ECO:0000256" key="3">
    <source>
        <dbReference type="ARBA" id="ARBA00022833"/>
    </source>
</evidence>
<evidence type="ECO:0000256" key="5">
    <source>
        <dbReference type="PROSITE-ProRule" id="PRU00091"/>
    </source>
</evidence>
<evidence type="ECO:0000259" key="6">
    <source>
        <dbReference type="PROSITE" id="PS50178"/>
    </source>
</evidence>
<organism evidence="10">
    <name type="scientific">Soboliphyme baturini</name>
    <dbReference type="NCBI Taxonomy" id="241478"/>
    <lineage>
        <taxon>Eukaryota</taxon>
        <taxon>Metazoa</taxon>
        <taxon>Ecdysozoa</taxon>
        <taxon>Nematoda</taxon>
        <taxon>Enoplea</taxon>
        <taxon>Dorylaimia</taxon>
        <taxon>Dioctophymatida</taxon>
        <taxon>Dioctophymatoidea</taxon>
        <taxon>Soboliphymatidae</taxon>
        <taxon>Soboliphyme</taxon>
    </lineage>
</organism>
<dbReference type="InterPro" id="IPR047335">
    <property type="entry name" value="RUFY1-3"/>
</dbReference>
<evidence type="ECO:0000313" key="8">
    <source>
        <dbReference type="EMBL" id="VDO95326.1"/>
    </source>
</evidence>
<dbReference type="SUPFAM" id="SSF140741">
    <property type="entry name" value="RUN domain-like"/>
    <property type="match status" value="1"/>
</dbReference>
<name>A0A183IDP1_9BILA</name>